<name>A0A023B1L9_GRENI</name>
<protein>
    <submittedName>
        <fullName evidence="2">Transmembrane protein</fullName>
    </submittedName>
</protein>
<evidence type="ECO:0000313" key="2">
    <source>
        <dbReference type="EMBL" id="EZG46180.1"/>
    </source>
</evidence>
<proteinExistence type="predicted"/>
<evidence type="ECO:0000256" key="1">
    <source>
        <dbReference type="SAM" id="Phobius"/>
    </source>
</evidence>
<dbReference type="VEuPathDB" id="CryptoDB:GNI_134560"/>
<feature type="transmembrane region" description="Helical" evidence="1">
    <location>
        <begin position="105"/>
        <end position="125"/>
    </location>
</feature>
<dbReference type="EMBL" id="AFNH02000997">
    <property type="protein sequence ID" value="EZG46180.1"/>
    <property type="molecule type" value="Genomic_DNA"/>
</dbReference>
<reference evidence="2" key="1">
    <citation type="submission" date="2013-12" db="EMBL/GenBank/DDBJ databases">
        <authorList>
            <person name="Omoto C.K."/>
            <person name="Sibley D."/>
            <person name="Venepally P."/>
            <person name="Hadjithomas M."/>
            <person name="Karamycheva S."/>
            <person name="Brunk B."/>
            <person name="Roos D."/>
            <person name="Caler E."/>
            <person name="Lorenzi H."/>
        </authorList>
    </citation>
    <scope>NUCLEOTIDE SEQUENCE</scope>
</reference>
<dbReference type="Proteomes" id="UP000019763">
    <property type="component" value="Unassembled WGS sequence"/>
</dbReference>
<gene>
    <name evidence="2" type="ORF">GNI_134560</name>
</gene>
<evidence type="ECO:0000313" key="3">
    <source>
        <dbReference type="Proteomes" id="UP000019763"/>
    </source>
</evidence>
<keyword evidence="3" id="KW-1185">Reference proteome</keyword>
<accession>A0A023B1L9</accession>
<keyword evidence="1" id="KW-0472">Membrane</keyword>
<dbReference type="GeneID" id="22914765"/>
<dbReference type="RefSeq" id="XP_011132341.1">
    <property type="nucleotide sequence ID" value="XM_011134039.1"/>
</dbReference>
<organism evidence="2 3">
    <name type="scientific">Gregarina niphandrodes</name>
    <name type="common">Septate eugregarine</name>
    <dbReference type="NCBI Taxonomy" id="110365"/>
    <lineage>
        <taxon>Eukaryota</taxon>
        <taxon>Sar</taxon>
        <taxon>Alveolata</taxon>
        <taxon>Apicomplexa</taxon>
        <taxon>Conoidasida</taxon>
        <taxon>Gregarinasina</taxon>
        <taxon>Eugregarinorida</taxon>
        <taxon>Gregarinidae</taxon>
        <taxon>Gregarina</taxon>
    </lineage>
</organism>
<sequence length="159" mass="17402">MIKATLQGPEGEALKKLLALGGLVCGGLLAMGELLMPRSVSDWPHVCLLAMAGMAVYGMTQSVEAELTIARRVPDVKNPIYKSAALFVCGLVPQCSYWFPLLGLLGGLLVQAVAAILFVQTYWAIEKNEGTSWIRDALNKPADYIDFQEQQQQRSFDEI</sequence>
<feature type="transmembrane region" description="Helical" evidence="1">
    <location>
        <begin position="17"/>
        <end position="37"/>
    </location>
</feature>
<keyword evidence="1 2" id="KW-0812">Transmembrane</keyword>
<comment type="caution">
    <text evidence="2">The sequence shown here is derived from an EMBL/GenBank/DDBJ whole genome shotgun (WGS) entry which is preliminary data.</text>
</comment>
<dbReference type="AlphaFoldDB" id="A0A023B1L9"/>
<keyword evidence="1" id="KW-1133">Transmembrane helix</keyword>